<sequence length="586" mass="64300">MASQLQRLDSTESSLETLATMDPSSASEQQPQSPNAAMYKIKMCKRKSCSDESSTSGGLKKLALSADTEVTDMLPLSPSSSKADDIEDEDDEGVNEEDVDVALPPEVAQWVELFKEMSGARRLEALSALVMVCSLPQIRHLKSTIAPYFQKDFISELPKEIAVQILSLLSPVDVAKAAAVCRRWRTISEDNKMWKEKCQEMGVPLPGRNPRRQTGSCYIRSPYKASYLRHHHVQFNWRRSPSPLSRQQVLKGHDEHVITCLQICGDIIVSGSDDNTLRVWSAARGECVHILVGHTGGVWSSQMSLDGAMVLSGSTDRTVRVWSTASGKCLHNLQGHTSTVRCLSLRDNTVVSGSRDTTLRVWDVTTGECRRVLMGHVAAIRCVQFDGERVVSGAYDYTIKVWMASTGSCVHTLAGHTNRVYSLLFESARNLVVSGSLDTSIRVWDIEKGVCQQTLIGHQSLTSGMQLRDDLLVSGNADSTIKVWNIKDGQCLQTLAGKERHQSAVTSLQFLESGMVVTSSDDGTVKLWDAVQGTFVRDLVRLESGGSGGCIWRLKATPTTLACAVGSRNGTEDTKLILLNFDADYP</sequence>
<evidence type="ECO:0000259" key="6">
    <source>
        <dbReference type="PROSITE" id="PS50181"/>
    </source>
</evidence>
<dbReference type="InterPro" id="IPR001680">
    <property type="entry name" value="WD40_rpt"/>
</dbReference>
<dbReference type="PANTHER" id="PTHR19849">
    <property type="entry name" value="PHOSPHOLIPASE A-2-ACTIVATING PROTEIN"/>
    <property type="match status" value="1"/>
</dbReference>
<evidence type="ECO:0000256" key="3">
    <source>
        <dbReference type="ARBA" id="ARBA00022786"/>
    </source>
</evidence>
<feature type="region of interest" description="Disordered" evidence="5">
    <location>
        <begin position="70"/>
        <end position="97"/>
    </location>
</feature>
<feature type="repeat" description="WD" evidence="4">
    <location>
        <begin position="455"/>
        <end position="494"/>
    </location>
</feature>
<reference evidence="8" key="1">
    <citation type="submission" date="2022-11" db="UniProtKB">
        <authorList>
            <consortium name="WormBaseParasite"/>
        </authorList>
    </citation>
    <scope>IDENTIFICATION</scope>
</reference>
<dbReference type="Pfam" id="PF00400">
    <property type="entry name" value="WD40"/>
    <property type="match status" value="7"/>
</dbReference>
<dbReference type="InterPro" id="IPR001810">
    <property type="entry name" value="F-box_dom"/>
</dbReference>
<dbReference type="WBParaSite" id="PSAMB.scaffold2730size21596.g18905.t1">
    <property type="protein sequence ID" value="PSAMB.scaffold2730size21596.g18905.t1"/>
    <property type="gene ID" value="PSAMB.scaffold2730size21596.g18905"/>
</dbReference>
<protein>
    <submittedName>
        <fullName evidence="8">F-box domain-containing protein</fullName>
    </submittedName>
</protein>
<dbReference type="SUPFAM" id="SSF81383">
    <property type="entry name" value="F-box domain"/>
    <property type="match status" value="1"/>
</dbReference>
<dbReference type="InterPro" id="IPR036047">
    <property type="entry name" value="F-box-like_dom_sf"/>
</dbReference>
<dbReference type="Gene3D" id="1.20.1280.50">
    <property type="match status" value="1"/>
</dbReference>
<evidence type="ECO:0000256" key="1">
    <source>
        <dbReference type="ARBA" id="ARBA00022574"/>
    </source>
</evidence>
<evidence type="ECO:0000313" key="7">
    <source>
        <dbReference type="Proteomes" id="UP000887566"/>
    </source>
</evidence>
<dbReference type="PROSITE" id="PS00678">
    <property type="entry name" value="WD_REPEATS_1"/>
    <property type="match status" value="3"/>
</dbReference>
<dbReference type="PROSITE" id="PS50294">
    <property type="entry name" value="WD_REPEATS_REGION"/>
    <property type="match status" value="6"/>
</dbReference>
<feature type="repeat" description="WD" evidence="4">
    <location>
        <begin position="265"/>
        <end position="290"/>
    </location>
</feature>
<dbReference type="GO" id="GO:0005634">
    <property type="term" value="C:nucleus"/>
    <property type="evidence" value="ECO:0007669"/>
    <property type="project" value="TreeGrafter"/>
</dbReference>
<feature type="repeat" description="WD" evidence="4">
    <location>
        <begin position="333"/>
        <end position="372"/>
    </location>
</feature>
<keyword evidence="3" id="KW-0833">Ubl conjugation pathway</keyword>
<dbReference type="InterPro" id="IPR036322">
    <property type="entry name" value="WD40_repeat_dom_sf"/>
</dbReference>
<dbReference type="FunFam" id="2.130.10.10:FF:000032">
    <property type="entry name" value="F-box/WD repeat-containing protein 7 isoform X1"/>
    <property type="match status" value="1"/>
</dbReference>
<keyword evidence="1 4" id="KW-0853">WD repeat</keyword>
<dbReference type="InterPro" id="IPR019775">
    <property type="entry name" value="WD40_repeat_CS"/>
</dbReference>
<dbReference type="GO" id="GO:0043130">
    <property type="term" value="F:ubiquitin binding"/>
    <property type="evidence" value="ECO:0007669"/>
    <property type="project" value="TreeGrafter"/>
</dbReference>
<dbReference type="PRINTS" id="PR00320">
    <property type="entry name" value="GPROTEINBRPT"/>
</dbReference>
<feature type="compositionally biased region" description="Polar residues" evidence="5">
    <location>
        <begin position="1"/>
        <end position="17"/>
    </location>
</feature>
<dbReference type="GO" id="GO:0005737">
    <property type="term" value="C:cytoplasm"/>
    <property type="evidence" value="ECO:0007669"/>
    <property type="project" value="TreeGrafter"/>
</dbReference>
<dbReference type="PANTHER" id="PTHR19849:SF1">
    <property type="entry name" value="F-BOX_WD REPEAT-CONTAINING PROTEIN 7"/>
    <property type="match status" value="1"/>
</dbReference>
<dbReference type="InterPro" id="IPR020472">
    <property type="entry name" value="WD40_PAC1"/>
</dbReference>
<feature type="repeat" description="WD" evidence="4">
    <location>
        <begin position="413"/>
        <end position="454"/>
    </location>
</feature>
<feature type="domain" description="F-box" evidence="6">
    <location>
        <begin position="151"/>
        <end position="197"/>
    </location>
</feature>
<dbReference type="PROSITE" id="PS50082">
    <property type="entry name" value="WD_REPEATS_2"/>
    <property type="match status" value="7"/>
</dbReference>
<dbReference type="CDD" id="cd00200">
    <property type="entry name" value="WD40"/>
    <property type="match status" value="1"/>
</dbReference>
<dbReference type="PROSITE" id="PS50181">
    <property type="entry name" value="FBOX"/>
    <property type="match status" value="1"/>
</dbReference>
<feature type="compositionally biased region" description="Low complexity" evidence="5">
    <location>
        <begin position="23"/>
        <end position="37"/>
    </location>
</feature>
<dbReference type="SUPFAM" id="SSF50978">
    <property type="entry name" value="WD40 repeat-like"/>
    <property type="match status" value="1"/>
</dbReference>
<feature type="repeat" description="WD" evidence="4">
    <location>
        <begin position="498"/>
        <end position="538"/>
    </location>
</feature>
<proteinExistence type="predicted"/>
<dbReference type="GO" id="GO:0050793">
    <property type="term" value="P:regulation of developmental process"/>
    <property type="evidence" value="ECO:0007669"/>
    <property type="project" value="UniProtKB-ARBA"/>
</dbReference>
<organism evidence="7 8">
    <name type="scientific">Plectus sambesii</name>
    <dbReference type="NCBI Taxonomy" id="2011161"/>
    <lineage>
        <taxon>Eukaryota</taxon>
        <taxon>Metazoa</taxon>
        <taxon>Ecdysozoa</taxon>
        <taxon>Nematoda</taxon>
        <taxon>Chromadorea</taxon>
        <taxon>Plectida</taxon>
        <taxon>Plectina</taxon>
        <taxon>Plectoidea</taxon>
        <taxon>Plectidae</taxon>
        <taxon>Plectus</taxon>
    </lineage>
</organism>
<dbReference type="Proteomes" id="UP000887566">
    <property type="component" value="Unplaced"/>
</dbReference>
<evidence type="ECO:0000256" key="2">
    <source>
        <dbReference type="ARBA" id="ARBA00022737"/>
    </source>
</evidence>
<dbReference type="SMART" id="SM00256">
    <property type="entry name" value="FBOX"/>
    <property type="match status" value="1"/>
</dbReference>
<accession>A0A914VXT5</accession>
<name>A0A914VXT5_9BILA</name>
<feature type="repeat" description="WD" evidence="4">
    <location>
        <begin position="291"/>
        <end position="332"/>
    </location>
</feature>
<evidence type="ECO:0000256" key="5">
    <source>
        <dbReference type="SAM" id="MobiDB-lite"/>
    </source>
</evidence>
<dbReference type="GO" id="GO:0043161">
    <property type="term" value="P:proteasome-mediated ubiquitin-dependent protein catabolic process"/>
    <property type="evidence" value="ECO:0007669"/>
    <property type="project" value="TreeGrafter"/>
</dbReference>
<feature type="region of interest" description="Disordered" evidence="5">
    <location>
        <begin position="1"/>
        <end position="37"/>
    </location>
</feature>
<dbReference type="Gene3D" id="2.130.10.10">
    <property type="entry name" value="YVTN repeat-like/Quinoprotein amine dehydrogenase"/>
    <property type="match status" value="1"/>
</dbReference>
<dbReference type="GO" id="GO:0010992">
    <property type="term" value="P:ubiquitin recycling"/>
    <property type="evidence" value="ECO:0007669"/>
    <property type="project" value="TreeGrafter"/>
</dbReference>
<dbReference type="SMART" id="SM00320">
    <property type="entry name" value="WD40"/>
    <property type="match status" value="7"/>
</dbReference>
<keyword evidence="7" id="KW-1185">Reference proteome</keyword>
<dbReference type="InterPro" id="IPR015943">
    <property type="entry name" value="WD40/YVTN_repeat-like_dom_sf"/>
</dbReference>
<keyword evidence="2" id="KW-0677">Repeat</keyword>
<evidence type="ECO:0000256" key="4">
    <source>
        <dbReference type="PROSITE-ProRule" id="PRU00221"/>
    </source>
</evidence>
<dbReference type="Pfam" id="PF12937">
    <property type="entry name" value="F-box-like"/>
    <property type="match status" value="1"/>
</dbReference>
<feature type="repeat" description="WD" evidence="4">
    <location>
        <begin position="373"/>
        <end position="412"/>
    </location>
</feature>
<evidence type="ECO:0000313" key="8">
    <source>
        <dbReference type="WBParaSite" id="PSAMB.scaffold2730size21596.g18905.t1"/>
    </source>
</evidence>
<dbReference type="AlphaFoldDB" id="A0A914VXT5"/>
<feature type="compositionally biased region" description="Acidic residues" evidence="5">
    <location>
        <begin position="85"/>
        <end position="97"/>
    </location>
</feature>